<sequence>MLFGVLVLVVAIHVSTGLNSVQKSTFTKEQLDAMPSYERAYFDRNCPKNQEWKHCKNRGIPDCTDPRPLLKFVNRDCRPGCQCKKGFIISSAGCVRDCSQENCPRPNEIRSKCIPRPECQHTCFPPSETPISIRFKRIFNKTYNCDDEKCIPFECECQKGYIRLHNTPRKVRCVPLATCKKLKDQYGSSLPSGVNVTALFNK</sequence>
<proteinExistence type="predicted"/>
<feature type="domain" description="TIL" evidence="5">
    <location>
        <begin position="46"/>
        <end position="96"/>
    </location>
</feature>
<dbReference type="PANTHER" id="PTHR23259">
    <property type="entry name" value="RIDDLE"/>
    <property type="match status" value="1"/>
</dbReference>
<evidence type="ECO:0000256" key="4">
    <source>
        <dbReference type="SAM" id="SignalP"/>
    </source>
</evidence>
<feature type="chain" id="PRO_5041336509" description="TIL domain-containing protein" evidence="4">
    <location>
        <begin position="18"/>
        <end position="202"/>
    </location>
</feature>
<dbReference type="Gene3D" id="2.10.25.10">
    <property type="entry name" value="Laminin"/>
    <property type="match status" value="2"/>
</dbReference>
<dbReference type="AlphaFoldDB" id="A0AA36GI10"/>
<protein>
    <recommendedName>
        <fullName evidence="5">TIL domain-containing protein</fullName>
    </recommendedName>
</protein>
<evidence type="ECO:0000259" key="5">
    <source>
        <dbReference type="Pfam" id="PF01826"/>
    </source>
</evidence>
<evidence type="ECO:0000313" key="7">
    <source>
        <dbReference type="Proteomes" id="UP001176961"/>
    </source>
</evidence>
<feature type="signal peptide" evidence="4">
    <location>
        <begin position="1"/>
        <end position="17"/>
    </location>
</feature>
<reference evidence="6" key="1">
    <citation type="submission" date="2023-07" db="EMBL/GenBank/DDBJ databases">
        <authorList>
            <consortium name="CYATHOMIX"/>
        </authorList>
    </citation>
    <scope>NUCLEOTIDE SEQUENCE</scope>
    <source>
        <strain evidence="6">N/A</strain>
    </source>
</reference>
<keyword evidence="3" id="KW-1015">Disulfide bond</keyword>
<dbReference type="CDD" id="cd19941">
    <property type="entry name" value="TIL"/>
    <property type="match status" value="1"/>
</dbReference>
<keyword evidence="4" id="KW-0732">Signal</keyword>
<dbReference type="Proteomes" id="UP001176961">
    <property type="component" value="Unassembled WGS sequence"/>
</dbReference>
<evidence type="ECO:0000256" key="2">
    <source>
        <dbReference type="ARBA" id="ARBA00022900"/>
    </source>
</evidence>
<dbReference type="SUPFAM" id="SSF57567">
    <property type="entry name" value="Serine protease inhibitors"/>
    <property type="match status" value="1"/>
</dbReference>
<organism evidence="6 7">
    <name type="scientific">Cylicocyclus nassatus</name>
    <name type="common">Nematode worm</name>
    <dbReference type="NCBI Taxonomy" id="53992"/>
    <lineage>
        <taxon>Eukaryota</taxon>
        <taxon>Metazoa</taxon>
        <taxon>Ecdysozoa</taxon>
        <taxon>Nematoda</taxon>
        <taxon>Chromadorea</taxon>
        <taxon>Rhabditida</taxon>
        <taxon>Rhabditina</taxon>
        <taxon>Rhabditomorpha</taxon>
        <taxon>Strongyloidea</taxon>
        <taxon>Strongylidae</taxon>
        <taxon>Cylicocyclus</taxon>
    </lineage>
</organism>
<dbReference type="Pfam" id="PF01826">
    <property type="entry name" value="TIL"/>
    <property type="match status" value="1"/>
</dbReference>
<keyword evidence="2" id="KW-0722">Serine protease inhibitor</keyword>
<accession>A0AA36GI10</accession>
<dbReference type="InterPro" id="IPR036084">
    <property type="entry name" value="Ser_inhib-like_sf"/>
</dbReference>
<keyword evidence="1" id="KW-0646">Protease inhibitor</keyword>
<gene>
    <name evidence="6" type="ORF">CYNAS_LOCUS1219</name>
</gene>
<dbReference type="GO" id="GO:0004867">
    <property type="term" value="F:serine-type endopeptidase inhibitor activity"/>
    <property type="evidence" value="ECO:0007669"/>
    <property type="project" value="UniProtKB-KW"/>
</dbReference>
<dbReference type="EMBL" id="CATQJL010000001">
    <property type="protein sequence ID" value="CAJ0589236.1"/>
    <property type="molecule type" value="Genomic_DNA"/>
</dbReference>
<dbReference type="PANTHER" id="PTHR23259:SF70">
    <property type="entry name" value="ACCESSORY GLAND PROTEIN ACP62F-RELATED"/>
    <property type="match status" value="1"/>
</dbReference>
<dbReference type="InterPro" id="IPR002919">
    <property type="entry name" value="TIL_dom"/>
</dbReference>
<keyword evidence="7" id="KW-1185">Reference proteome</keyword>
<comment type="caution">
    <text evidence="6">The sequence shown here is derived from an EMBL/GenBank/DDBJ whole genome shotgun (WGS) entry which is preliminary data.</text>
</comment>
<name>A0AA36GI10_CYLNA</name>
<evidence type="ECO:0000256" key="3">
    <source>
        <dbReference type="ARBA" id="ARBA00023157"/>
    </source>
</evidence>
<evidence type="ECO:0000313" key="6">
    <source>
        <dbReference type="EMBL" id="CAJ0589236.1"/>
    </source>
</evidence>
<dbReference type="InterPro" id="IPR051368">
    <property type="entry name" value="SerProtInhib-TIL_Domain"/>
</dbReference>
<evidence type="ECO:0000256" key="1">
    <source>
        <dbReference type="ARBA" id="ARBA00022690"/>
    </source>
</evidence>